<proteinExistence type="predicted"/>
<dbReference type="PANTHER" id="PTHR10194:SF60">
    <property type="entry name" value="RAS GTPASE-ACTIVATING PROTEIN RASKOL"/>
    <property type="match status" value="1"/>
</dbReference>
<dbReference type="InterPro" id="IPR008936">
    <property type="entry name" value="Rho_GTPase_activation_prot"/>
</dbReference>
<dbReference type="GO" id="GO:0005096">
    <property type="term" value="F:GTPase activator activity"/>
    <property type="evidence" value="ECO:0007669"/>
    <property type="project" value="UniProtKB-KW"/>
</dbReference>
<reference evidence="4" key="1">
    <citation type="submission" date="2017-02" db="UniProtKB">
        <authorList>
            <consortium name="WormBaseParasite"/>
        </authorList>
    </citation>
    <scope>IDENTIFICATION</scope>
</reference>
<dbReference type="SMART" id="SM00323">
    <property type="entry name" value="RasGAP"/>
    <property type="match status" value="1"/>
</dbReference>
<evidence type="ECO:0000313" key="4">
    <source>
        <dbReference type="WBParaSite" id="EEL_0000314301-mRNA-1"/>
    </source>
</evidence>
<dbReference type="Gene3D" id="1.10.506.10">
    <property type="entry name" value="GTPase Activation - p120gap, domain 1"/>
    <property type="match status" value="1"/>
</dbReference>
<organism evidence="3 4">
    <name type="scientific">Elaeophora elaphi</name>
    <dbReference type="NCBI Taxonomy" id="1147741"/>
    <lineage>
        <taxon>Eukaryota</taxon>
        <taxon>Metazoa</taxon>
        <taxon>Ecdysozoa</taxon>
        <taxon>Nematoda</taxon>
        <taxon>Chromadorea</taxon>
        <taxon>Rhabditida</taxon>
        <taxon>Spirurina</taxon>
        <taxon>Spiruromorpha</taxon>
        <taxon>Filarioidea</taxon>
        <taxon>Onchocercidae</taxon>
        <taxon>Elaeophora</taxon>
    </lineage>
</organism>
<dbReference type="InterPro" id="IPR039360">
    <property type="entry name" value="Ras_GTPase"/>
</dbReference>
<evidence type="ECO:0000259" key="2">
    <source>
        <dbReference type="PROSITE" id="PS50018"/>
    </source>
</evidence>
<dbReference type="Pfam" id="PF00616">
    <property type="entry name" value="RasGAP"/>
    <property type="match status" value="2"/>
</dbReference>
<keyword evidence="1" id="KW-0343">GTPase activation</keyword>
<sequence>MFRGNSLATKAMEAYMKLVADEYLQNTLGDFVKTMQQSDRDCEVDPLKMANISVLALEKNRHQLVANVKTAWSKILASTEIFPIELREIFVTLRRRLEKIGRLDLADTLISSSIFLRFLCPAILSPSLFNLVSEALKFFKQIPWFCKTFSCTFHSAITVIGTGIISEQF</sequence>
<accession>A0A0R3RNT2</accession>
<protein>
    <submittedName>
        <fullName evidence="4">Ras-GAP domain-containing protein</fullName>
    </submittedName>
</protein>
<dbReference type="PROSITE" id="PS50018">
    <property type="entry name" value="RAS_GTPASE_ACTIV_2"/>
    <property type="match status" value="1"/>
</dbReference>
<dbReference type="PANTHER" id="PTHR10194">
    <property type="entry name" value="RAS GTPASE-ACTIVATING PROTEINS"/>
    <property type="match status" value="1"/>
</dbReference>
<feature type="domain" description="Ras-GAP" evidence="2">
    <location>
        <begin position="1"/>
        <end position="134"/>
    </location>
</feature>
<evidence type="ECO:0000256" key="1">
    <source>
        <dbReference type="ARBA" id="ARBA00022468"/>
    </source>
</evidence>
<dbReference type="InterPro" id="IPR023152">
    <property type="entry name" value="RasGAP_CS"/>
</dbReference>
<dbReference type="WBParaSite" id="EEL_0000314301-mRNA-1">
    <property type="protein sequence ID" value="EEL_0000314301-mRNA-1"/>
    <property type="gene ID" value="EEL_0000314301"/>
</dbReference>
<name>A0A0R3RNT2_9BILA</name>
<dbReference type="PROSITE" id="PS00509">
    <property type="entry name" value="RAS_GTPASE_ACTIV_1"/>
    <property type="match status" value="1"/>
</dbReference>
<keyword evidence="3" id="KW-1185">Reference proteome</keyword>
<dbReference type="STRING" id="1147741.A0A0R3RNT2"/>
<dbReference type="InterPro" id="IPR001936">
    <property type="entry name" value="RasGAP_dom"/>
</dbReference>
<dbReference type="AlphaFoldDB" id="A0A0R3RNT2"/>
<evidence type="ECO:0000313" key="3">
    <source>
        <dbReference type="Proteomes" id="UP000050640"/>
    </source>
</evidence>
<dbReference type="SUPFAM" id="SSF48350">
    <property type="entry name" value="GTPase activation domain, GAP"/>
    <property type="match status" value="1"/>
</dbReference>
<dbReference type="Proteomes" id="UP000050640">
    <property type="component" value="Unplaced"/>
</dbReference>